<dbReference type="PANTHER" id="PTHR48207:SF3">
    <property type="entry name" value="SUCCINATE--HYDROXYMETHYLGLUTARATE COA-TRANSFERASE"/>
    <property type="match status" value="1"/>
</dbReference>
<keyword evidence="1 2" id="KW-0808">Transferase</keyword>
<evidence type="ECO:0000256" key="1">
    <source>
        <dbReference type="ARBA" id="ARBA00022679"/>
    </source>
</evidence>
<accession>A0ABN1WFX0</accession>
<sequence length="402" mass="42122">MDSTAGPLAGVRVVDFGQYVAGPGAAQVLADLGADVVKVESPGGDPARGIGAYGEAMMRCYNRRKRSIAVDLKNPEGAAVAWRLVAEADVVVQNMRPGAMRALGFGPRDVRRLNPGVVYVEISGFGVNGPSRERAALDIAAQAESGIMNVTGEAEGDPQRVGFVLVDAAAAANAAQAVLAALFRRERTGEGDHVELSLLGVAIHLQGTVWSEYEQTGNLPRRKGNGQPTLAPAADLVRTSDGKIVLSAYTDKHWRQLCALIDRLDLVDDRRFADNAARVANREELAGVLGDAFGSYTSEEAVRLLSTGGVVAGAVRDHEEVIQAPDVTEGGHLVAGTVAGECFHTPTLPFRMASWPVTEAGSPPAVGEHTVGILRELGYSEDAIESLGSSGAVTADAISKPR</sequence>
<keyword evidence="3" id="KW-1185">Reference proteome</keyword>
<dbReference type="InterPro" id="IPR023606">
    <property type="entry name" value="CoA-Trfase_III_dom_1_sf"/>
</dbReference>
<dbReference type="Gene3D" id="3.40.50.10540">
    <property type="entry name" value="Crotonobetainyl-coa:carnitine coa-transferase, domain 1"/>
    <property type="match status" value="1"/>
</dbReference>
<gene>
    <name evidence="2" type="ORF">GCM10009676_39310</name>
</gene>
<protein>
    <submittedName>
        <fullName evidence="2">CoA transferase</fullName>
    </submittedName>
</protein>
<dbReference type="Gene3D" id="3.30.1540.10">
    <property type="entry name" value="formyl-coa transferase, domain 3"/>
    <property type="match status" value="1"/>
</dbReference>
<dbReference type="InterPro" id="IPR003673">
    <property type="entry name" value="CoA-Trfase_fam_III"/>
</dbReference>
<name>A0ABN1WFX0_9PSEU</name>
<proteinExistence type="predicted"/>
<evidence type="ECO:0000313" key="2">
    <source>
        <dbReference type="EMBL" id="GAA1249032.1"/>
    </source>
</evidence>
<evidence type="ECO:0000313" key="3">
    <source>
        <dbReference type="Proteomes" id="UP001500653"/>
    </source>
</evidence>
<dbReference type="Proteomes" id="UP001500653">
    <property type="component" value="Unassembled WGS sequence"/>
</dbReference>
<organism evidence="2 3">
    <name type="scientific">Prauserella halophila</name>
    <dbReference type="NCBI Taxonomy" id="185641"/>
    <lineage>
        <taxon>Bacteria</taxon>
        <taxon>Bacillati</taxon>
        <taxon>Actinomycetota</taxon>
        <taxon>Actinomycetes</taxon>
        <taxon>Pseudonocardiales</taxon>
        <taxon>Pseudonocardiaceae</taxon>
        <taxon>Prauserella</taxon>
    </lineage>
</organism>
<dbReference type="SUPFAM" id="SSF89796">
    <property type="entry name" value="CoA-transferase family III (CaiB/BaiF)"/>
    <property type="match status" value="1"/>
</dbReference>
<dbReference type="PANTHER" id="PTHR48207">
    <property type="entry name" value="SUCCINATE--HYDROXYMETHYLGLUTARATE COA-TRANSFERASE"/>
    <property type="match status" value="1"/>
</dbReference>
<dbReference type="EMBL" id="BAAALN010000016">
    <property type="protein sequence ID" value="GAA1249032.1"/>
    <property type="molecule type" value="Genomic_DNA"/>
</dbReference>
<reference evidence="2 3" key="1">
    <citation type="journal article" date="2019" name="Int. J. Syst. Evol. Microbiol.">
        <title>The Global Catalogue of Microorganisms (GCM) 10K type strain sequencing project: providing services to taxonomists for standard genome sequencing and annotation.</title>
        <authorList>
            <consortium name="The Broad Institute Genomics Platform"/>
            <consortium name="The Broad Institute Genome Sequencing Center for Infectious Disease"/>
            <person name="Wu L."/>
            <person name="Ma J."/>
        </authorList>
    </citation>
    <scope>NUCLEOTIDE SEQUENCE [LARGE SCALE GENOMIC DNA]</scope>
    <source>
        <strain evidence="2 3">JCM 13023</strain>
    </source>
</reference>
<dbReference type="InterPro" id="IPR044855">
    <property type="entry name" value="CoA-Trfase_III_dom3_sf"/>
</dbReference>
<dbReference type="Pfam" id="PF02515">
    <property type="entry name" value="CoA_transf_3"/>
    <property type="match status" value="1"/>
</dbReference>
<dbReference type="InterPro" id="IPR050483">
    <property type="entry name" value="CoA-transferase_III_domain"/>
</dbReference>
<comment type="caution">
    <text evidence="2">The sequence shown here is derived from an EMBL/GenBank/DDBJ whole genome shotgun (WGS) entry which is preliminary data.</text>
</comment>
<dbReference type="GO" id="GO:0016740">
    <property type="term" value="F:transferase activity"/>
    <property type="evidence" value="ECO:0007669"/>
    <property type="project" value="UniProtKB-KW"/>
</dbReference>